<dbReference type="PROSITE" id="PS01186">
    <property type="entry name" value="EGF_2"/>
    <property type="match status" value="3"/>
</dbReference>
<feature type="domain" description="EGF-like" evidence="12 13">
    <location>
        <begin position="106"/>
        <end position="117"/>
    </location>
</feature>
<name>A0A8J9Z8C4_BRALA</name>
<evidence type="ECO:0000259" key="13">
    <source>
        <dbReference type="PROSITE" id="PS01186"/>
    </source>
</evidence>
<keyword evidence="6" id="KW-0677">Repeat</keyword>
<feature type="chain" id="PRO_5035445124" evidence="11">
    <location>
        <begin position="23"/>
        <end position="1073"/>
    </location>
</feature>
<dbReference type="SUPFAM" id="SSF56436">
    <property type="entry name" value="C-type lectin-like"/>
    <property type="match status" value="1"/>
</dbReference>
<dbReference type="InterPro" id="IPR016186">
    <property type="entry name" value="C-type_lectin-like/link_sf"/>
</dbReference>
<gene>
    <name evidence="14" type="primary">CSMD2</name>
    <name evidence="14" type="ORF">BLAG_LOCUS10002</name>
</gene>
<dbReference type="Pfam" id="PF07645">
    <property type="entry name" value="EGF_CA"/>
    <property type="match status" value="3"/>
</dbReference>
<comment type="subcellular location">
    <subcellularLocation>
        <location evidence="1">Secreted</location>
    </subcellularLocation>
</comment>
<evidence type="ECO:0000256" key="4">
    <source>
        <dbReference type="ARBA" id="ARBA00022659"/>
    </source>
</evidence>
<evidence type="ECO:0000256" key="2">
    <source>
        <dbReference type="ARBA" id="ARBA00022525"/>
    </source>
</evidence>
<evidence type="ECO:0000259" key="12">
    <source>
        <dbReference type="PROSITE" id="PS00022"/>
    </source>
</evidence>
<evidence type="ECO:0000256" key="1">
    <source>
        <dbReference type="ARBA" id="ARBA00004613"/>
    </source>
</evidence>
<dbReference type="Pfam" id="PF00084">
    <property type="entry name" value="Sushi"/>
    <property type="match status" value="7"/>
</dbReference>
<feature type="domain" description="EGF-like" evidence="12 13">
    <location>
        <begin position="908"/>
        <end position="919"/>
    </location>
</feature>
<keyword evidence="5 11" id="KW-0732">Signal</keyword>
<proteinExistence type="predicted"/>
<keyword evidence="2" id="KW-0964">Secreted</keyword>
<organism evidence="14 15">
    <name type="scientific">Branchiostoma lanceolatum</name>
    <name type="common">Common lancelet</name>
    <name type="synonym">Amphioxus lanceolatum</name>
    <dbReference type="NCBI Taxonomy" id="7740"/>
    <lineage>
        <taxon>Eukaryota</taxon>
        <taxon>Metazoa</taxon>
        <taxon>Chordata</taxon>
        <taxon>Cephalochordata</taxon>
        <taxon>Leptocardii</taxon>
        <taxon>Amphioxiformes</taxon>
        <taxon>Branchiostomatidae</taxon>
        <taxon>Branchiostoma</taxon>
    </lineage>
</organism>
<dbReference type="InterPro" id="IPR001304">
    <property type="entry name" value="C-type_lectin-like"/>
</dbReference>
<dbReference type="SMART" id="SM00034">
    <property type="entry name" value="CLECT"/>
    <property type="match status" value="1"/>
</dbReference>
<dbReference type="PROSITE" id="PS01187">
    <property type="entry name" value="EGF_CA"/>
    <property type="match status" value="1"/>
</dbReference>
<keyword evidence="15" id="KW-1185">Reference proteome</keyword>
<dbReference type="EMBL" id="OV696701">
    <property type="protein sequence ID" value="CAH1248689.1"/>
    <property type="molecule type" value="Genomic_DNA"/>
</dbReference>
<feature type="domain" description="EGF-like" evidence="12 13">
    <location>
        <begin position="870"/>
        <end position="881"/>
    </location>
</feature>
<evidence type="ECO:0000256" key="5">
    <source>
        <dbReference type="ARBA" id="ARBA00022729"/>
    </source>
</evidence>
<dbReference type="PROSITE" id="PS00615">
    <property type="entry name" value="C_TYPE_LECTIN_1"/>
    <property type="match status" value="1"/>
</dbReference>
<dbReference type="InterPro" id="IPR036383">
    <property type="entry name" value="TSP1_rpt_sf"/>
</dbReference>
<keyword evidence="10" id="KW-0325">Glycoprotein</keyword>
<dbReference type="SUPFAM" id="SSF82895">
    <property type="entry name" value="TSP-1 type 1 repeat"/>
    <property type="match status" value="1"/>
</dbReference>
<evidence type="ECO:0000256" key="8">
    <source>
        <dbReference type="ARBA" id="ARBA00022889"/>
    </source>
</evidence>
<dbReference type="Gene3D" id="2.10.70.10">
    <property type="entry name" value="Complement Module, domain 1"/>
    <property type="match status" value="7"/>
</dbReference>
<evidence type="ECO:0000313" key="15">
    <source>
        <dbReference type="Proteomes" id="UP000838412"/>
    </source>
</evidence>
<dbReference type="OrthoDB" id="406096at2759"/>
<accession>A0A8J9Z8C4</accession>
<keyword evidence="4" id="KW-0768">Sushi</keyword>
<evidence type="ECO:0000256" key="3">
    <source>
        <dbReference type="ARBA" id="ARBA00022536"/>
    </source>
</evidence>
<evidence type="ECO:0000256" key="9">
    <source>
        <dbReference type="ARBA" id="ARBA00023157"/>
    </source>
</evidence>
<dbReference type="SMART" id="SM00179">
    <property type="entry name" value="EGF_CA"/>
    <property type="match status" value="3"/>
</dbReference>
<keyword evidence="9" id="KW-1015">Disulfide bond</keyword>
<keyword evidence="3" id="KW-0245">EGF-like domain</keyword>
<dbReference type="GO" id="GO:0005576">
    <property type="term" value="C:extracellular region"/>
    <property type="evidence" value="ECO:0007669"/>
    <property type="project" value="UniProtKB-SubCell"/>
</dbReference>
<dbReference type="CDD" id="cd00054">
    <property type="entry name" value="EGF_CA"/>
    <property type="match status" value="3"/>
</dbReference>
<dbReference type="InterPro" id="IPR018378">
    <property type="entry name" value="C-type_lectin_CS"/>
</dbReference>
<dbReference type="InterPro" id="IPR035976">
    <property type="entry name" value="Sushi/SCR/CCP_sf"/>
</dbReference>
<evidence type="ECO:0000256" key="7">
    <source>
        <dbReference type="ARBA" id="ARBA00022837"/>
    </source>
</evidence>
<dbReference type="GO" id="GO:0005509">
    <property type="term" value="F:calcium ion binding"/>
    <property type="evidence" value="ECO:0007669"/>
    <property type="project" value="InterPro"/>
</dbReference>
<dbReference type="SMART" id="SM00181">
    <property type="entry name" value="EGF"/>
    <property type="match status" value="4"/>
</dbReference>
<evidence type="ECO:0000256" key="10">
    <source>
        <dbReference type="ARBA" id="ARBA00023180"/>
    </source>
</evidence>
<dbReference type="InterPro" id="IPR001881">
    <property type="entry name" value="EGF-like_Ca-bd_dom"/>
</dbReference>
<dbReference type="Proteomes" id="UP000838412">
    <property type="component" value="Chromosome 16"/>
</dbReference>
<dbReference type="Gene3D" id="3.10.100.10">
    <property type="entry name" value="Mannose-Binding Protein A, subunit A"/>
    <property type="match status" value="1"/>
</dbReference>
<dbReference type="InterPro" id="IPR018097">
    <property type="entry name" value="EGF_Ca-bd_CS"/>
</dbReference>
<dbReference type="InterPro" id="IPR016187">
    <property type="entry name" value="CTDL_fold"/>
</dbReference>
<dbReference type="InterPro" id="IPR000436">
    <property type="entry name" value="Sushi_SCR_CCP_dom"/>
</dbReference>
<dbReference type="FunFam" id="2.10.70.10:FF:000064">
    <property type="entry name" value="Fibulin 7"/>
    <property type="match status" value="1"/>
</dbReference>
<dbReference type="CDD" id="cd00033">
    <property type="entry name" value="CCP"/>
    <property type="match status" value="7"/>
</dbReference>
<dbReference type="Gene3D" id="2.20.100.10">
    <property type="entry name" value="Thrombospondin type-1 (TSP1) repeat"/>
    <property type="match status" value="1"/>
</dbReference>
<dbReference type="AlphaFoldDB" id="A0A8J9Z8C4"/>
<dbReference type="Gene3D" id="2.10.25.10">
    <property type="entry name" value="Laminin"/>
    <property type="match status" value="3"/>
</dbReference>
<reference evidence="14" key="1">
    <citation type="submission" date="2022-01" db="EMBL/GenBank/DDBJ databases">
        <authorList>
            <person name="Braso-Vives M."/>
        </authorList>
    </citation>
    <scope>NUCLEOTIDE SEQUENCE</scope>
</reference>
<dbReference type="SMART" id="SM01411">
    <property type="entry name" value="Ephrin_rec_like"/>
    <property type="match status" value="1"/>
</dbReference>
<protein>
    <submittedName>
        <fullName evidence="14">CSMD2 protein</fullName>
    </submittedName>
</protein>
<evidence type="ECO:0000256" key="6">
    <source>
        <dbReference type="ARBA" id="ARBA00022737"/>
    </source>
</evidence>
<dbReference type="Gene3D" id="2.10.50.10">
    <property type="entry name" value="Tumor Necrosis Factor Receptor, subunit A, domain 2"/>
    <property type="match status" value="1"/>
</dbReference>
<dbReference type="Pfam" id="PF00059">
    <property type="entry name" value="Lectin_C"/>
    <property type="match status" value="1"/>
</dbReference>
<dbReference type="CDD" id="cd00037">
    <property type="entry name" value="CLECT"/>
    <property type="match status" value="1"/>
</dbReference>
<keyword evidence="7" id="KW-0106">Calcium</keyword>
<dbReference type="InterPro" id="IPR049883">
    <property type="entry name" value="NOTCH1_EGF-like"/>
</dbReference>
<evidence type="ECO:0000256" key="11">
    <source>
        <dbReference type="SAM" id="SignalP"/>
    </source>
</evidence>
<dbReference type="SUPFAM" id="SSF57535">
    <property type="entry name" value="Complement control module/SCR domain"/>
    <property type="match status" value="7"/>
</dbReference>
<feature type="signal peptide" evidence="11">
    <location>
        <begin position="1"/>
        <end position="22"/>
    </location>
</feature>
<dbReference type="InterPro" id="IPR000152">
    <property type="entry name" value="EGF-type_Asp/Asn_hydroxyl_site"/>
</dbReference>
<evidence type="ECO:0000313" key="14">
    <source>
        <dbReference type="EMBL" id="CAH1248689.1"/>
    </source>
</evidence>
<dbReference type="SUPFAM" id="SSF57196">
    <property type="entry name" value="EGF/Laminin"/>
    <property type="match status" value="2"/>
</dbReference>
<dbReference type="SMART" id="SM00032">
    <property type="entry name" value="CCP"/>
    <property type="match status" value="7"/>
</dbReference>
<sequence>MNFGPILLLFVIFTLHLPESSGFVRINLNVRRRRCPRRNCQLGNWGSWSSNCYGTCSGSGEQTRVRSISVSARCGGSQCSGPSTDVKPCTGNCNNHGSWGSTGGSCLCNSGYTGTCCQTVIRCSSLDTPRNGGMSSYDNDYGSTVNFWCNDGYQLTGSSTRTCQGDRRWSGTTPYCDKVSCPALSSPANGFVTVGGSFYRDTASYSCFPGYDLVGSSTRTCQADKLWSGTAPTCVGRHCTPLSAPANGSVIGGNLYGDHVTFSCNTGFQLSNNDIRICGHDGVWSGVQPTCEVVECNEPNKIPHSDITVSGVKFGDTINSSCHPGYYLVGGDTVRTCQADGEWSGNPHSCQEMCCLQPSVPYGNYNGAVCYNETISLQCYEGHYLTSSYSELTCTERGSWDKPIPQCDSICCNSSISVKNGYLTAPSGYCFGSTVQIHCDRGYEVSGESSILFCNASGVWEGEKPTCERVTCKDPGEIRNGQRNLTGLSYGDTVTYVCDSGFIMVGNDTSTCDEFGDWGPTRFCKANSLCNRTRLLVPTQGSKICFDSPQGAKPVEYCQMHCNAPREYNRNDGMYECSEDTSWLWQVRVFLGSVGATYNIVPVGECSMPWFPSADIHMSNLVITTGQPFDTQAIEDEMRHQLTHLGLCNTPCEIGAITVEVDTTRRLQDTQYQISIQFRTYADPALITPTNTIQMELVHLAGEVRQKIMQLQTLIQSGGLVLSIGGQTLPVADGGIIISNPTLGCKDGQIKRGNNCFPCGPGTYHDTLDGFCRACEYASYQDESGQTKCKPCPDETTTEGAGSKNISDCKVFDDCNCGSNPCILSATGYFCYCLRGYKLANGTCVDIDECEDPGICPNARCINRPGSYSCQCLPGYDGPVCADIDECRYSGYCPEHSTCTNTDGNYFCTCKQGYQGDNCEDIDECSNGGLNTCRTDQICVNTAGSFHCDDCIVFHGKCYIVSDAMVTFAEAEMKCAEQGGIHVTIRDQHTQDFLVQLLSVSNKDVWIGLTDRDVEGQFIWTDGTPLVYSNWAPGEPNGDDTKNCVHLWPLANFRWDDESCARSNYYICQYNIS</sequence>
<dbReference type="PANTHER" id="PTHR19325:SF575">
    <property type="entry name" value="LOCOMOTION-RELATED PROTEIN HIKARU GENKI"/>
    <property type="match status" value="1"/>
</dbReference>
<dbReference type="PANTHER" id="PTHR19325">
    <property type="entry name" value="COMPLEMENT COMPONENT-RELATED SUSHI DOMAIN-CONTAINING"/>
    <property type="match status" value="1"/>
</dbReference>
<dbReference type="PROSITE" id="PS00010">
    <property type="entry name" value="ASX_HYDROXYL"/>
    <property type="match status" value="2"/>
</dbReference>
<dbReference type="FunFam" id="2.10.25.10:FF:000038">
    <property type="entry name" value="Fibrillin 2"/>
    <property type="match status" value="2"/>
</dbReference>
<dbReference type="InterPro" id="IPR050350">
    <property type="entry name" value="Compl-Cell_Adhes-Reg"/>
</dbReference>
<keyword evidence="8" id="KW-0130">Cell adhesion</keyword>
<dbReference type="GO" id="GO:0007155">
    <property type="term" value="P:cell adhesion"/>
    <property type="evidence" value="ECO:0007669"/>
    <property type="project" value="UniProtKB-KW"/>
</dbReference>
<dbReference type="InterPro" id="IPR000742">
    <property type="entry name" value="EGF"/>
</dbReference>
<dbReference type="PROSITE" id="PS00022">
    <property type="entry name" value="EGF_1"/>
    <property type="match status" value="3"/>
</dbReference>